<evidence type="ECO:0000313" key="2">
    <source>
        <dbReference type="Proteomes" id="UP000680067"/>
    </source>
</evidence>
<evidence type="ECO:0008006" key="3">
    <source>
        <dbReference type="Google" id="ProtNLM"/>
    </source>
</evidence>
<dbReference type="InterPro" id="IPR011006">
    <property type="entry name" value="CheY-like_superfamily"/>
</dbReference>
<gene>
    <name evidence="1" type="ORF">KDM89_03670</name>
</gene>
<dbReference type="SUPFAM" id="SSF52172">
    <property type="entry name" value="CheY-like"/>
    <property type="match status" value="1"/>
</dbReference>
<proteinExistence type="predicted"/>
<dbReference type="Proteomes" id="UP000680067">
    <property type="component" value="Unassembled WGS sequence"/>
</dbReference>
<dbReference type="RefSeq" id="WP_212686606.1">
    <property type="nucleotide sequence ID" value="NZ_JAGSPN010000002.1"/>
</dbReference>
<dbReference type="EMBL" id="JAGSPN010000002">
    <property type="protein sequence ID" value="MBR7781231.1"/>
    <property type="molecule type" value="Genomic_DNA"/>
</dbReference>
<reference evidence="1" key="1">
    <citation type="submission" date="2021-04" db="EMBL/GenBank/DDBJ databases">
        <title>novel species isolated from subtropical streams in China.</title>
        <authorList>
            <person name="Lu H."/>
        </authorList>
    </citation>
    <scope>NUCLEOTIDE SEQUENCE</scope>
    <source>
        <strain evidence="1">LFS511W</strain>
    </source>
</reference>
<protein>
    <recommendedName>
        <fullName evidence="3">Response regulatory domain-containing protein</fullName>
    </recommendedName>
</protein>
<sequence>MFVTHIISGNDFERAVLSLVLGAYAYTVQCYDAMTDFANTESNTPGCVILEVSERMLTQTDLSERLSALRQRFPLILMADERVAPRLPRTVPGLALPVIRRPVEKSELLNLLQSLRDAQSVV</sequence>
<organism evidence="1 2">
    <name type="scientific">Undibacterium luofuense</name>
    <dbReference type="NCBI Taxonomy" id="2828733"/>
    <lineage>
        <taxon>Bacteria</taxon>
        <taxon>Pseudomonadati</taxon>
        <taxon>Pseudomonadota</taxon>
        <taxon>Betaproteobacteria</taxon>
        <taxon>Burkholderiales</taxon>
        <taxon>Oxalobacteraceae</taxon>
        <taxon>Undibacterium</taxon>
    </lineage>
</organism>
<keyword evidence="2" id="KW-1185">Reference proteome</keyword>
<evidence type="ECO:0000313" key="1">
    <source>
        <dbReference type="EMBL" id="MBR7781231.1"/>
    </source>
</evidence>
<name>A0A941DNG9_9BURK</name>
<dbReference type="AlphaFoldDB" id="A0A941DNG9"/>
<comment type="caution">
    <text evidence="1">The sequence shown here is derived from an EMBL/GenBank/DDBJ whole genome shotgun (WGS) entry which is preliminary data.</text>
</comment>
<accession>A0A941DNG9</accession>